<dbReference type="RefSeq" id="WP_220334836.1">
    <property type="nucleotide sequence ID" value="NZ_JAEUAK010000004.1"/>
</dbReference>
<dbReference type="Proteomes" id="UP000717752">
    <property type="component" value="Unassembled WGS sequence"/>
</dbReference>
<dbReference type="InterPro" id="IPR021284">
    <property type="entry name" value="DUF2750"/>
</dbReference>
<proteinExistence type="predicted"/>
<comment type="caution">
    <text evidence="1">The sequence shown here is derived from an EMBL/GenBank/DDBJ whole genome shotgun (WGS) entry which is preliminary data.</text>
</comment>
<keyword evidence="2" id="KW-1185">Reference proteome</keyword>
<protein>
    <submittedName>
        <fullName evidence="1">DUF2750 domain-containing protein</fullName>
    </submittedName>
</protein>
<accession>A0ABS7GU51</accession>
<gene>
    <name evidence="1" type="ORF">JNB85_13750</name>
</gene>
<sequence>MDFELAHLRKAGFADHSCRMSVSAINADAFVSEVLKGAQVWGIRDRDGFPTATDASGETVMPFWSSEKRALSIIKNVPAYSDFKPELIPLSVFIDRWLPGLQKDGVYCGLNWSGERATGYDLAPMDLMARLAAAQRKS</sequence>
<organism evidence="1 2">
    <name type="scientific">Rhizobium mesosinicum</name>
    <dbReference type="NCBI Taxonomy" id="335017"/>
    <lineage>
        <taxon>Bacteria</taxon>
        <taxon>Pseudomonadati</taxon>
        <taxon>Pseudomonadota</taxon>
        <taxon>Alphaproteobacteria</taxon>
        <taxon>Hyphomicrobiales</taxon>
        <taxon>Rhizobiaceae</taxon>
        <taxon>Rhizobium/Agrobacterium group</taxon>
        <taxon>Rhizobium</taxon>
    </lineage>
</organism>
<name>A0ABS7GU51_9HYPH</name>
<dbReference type="Pfam" id="PF11042">
    <property type="entry name" value="DUF2750"/>
    <property type="match status" value="1"/>
</dbReference>
<reference evidence="1 2" key="1">
    <citation type="journal article" date="2021" name="MBio">
        <title>Poor Competitiveness of Bradyrhizobium in Pigeon Pea Root Colonization in Indian Soils.</title>
        <authorList>
            <person name="Chalasani D."/>
            <person name="Basu A."/>
            <person name="Pullabhotla S.V.S.R.N."/>
            <person name="Jorrin B."/>
            <person name="Neal A.L."/>
            <person name="Poole P.S."/>
            <person name="Podile A.R."/>
            <person name="Tkacz A."/>
        </authorList>
    </citation>
    <scope>NUCLEOTIDE SEQUENCE [LARGE SCALE GENOMIC DNA]</scope>
    <source>
        <strain evidence="1 2">HU56</strain>
    </source>
</reference>
<evidence type="ECO:0000313" key="1">
    <source>
        <dbReference type="EMBL" id="MBW9053474.1"/>
    </source>
</evidence>
<evidence type="ECO:0000313" key="2">
    <source>
        <dbReference type="Proteomes" id="UP000717752"/>
    </source>
</evidence>
<dbReference type="EMBL" id="JAEUAK010000004">
    <property type="protein sequence ID" value="MBW9053474.1"/>
    <property type="molecule type" value="Genomic_DNA"/>
</dbReference>